<evidence type="ECO:0000313" key="3">
    <source>
        <dbReference type="EMBL" id="WFD09762.1"/>
    </source>
</evidence>
<evidence type="ECO:0000259" key="2">
    <source>
        <dbReference type="PROSITE" id="PS51740"/>
    </source>
</evidence>
<dbReference type="GO" id="GO:0003677">
    <property type="term" value="F:DNA binding"/>
    <property type="evidence" value="ECO:0007669"/>
    <property type="project" value="UniProtKB-KW"/>
</dbReference>
<keyword evidence="1 3" id="KW-0238">DNA-binding</keyword>
<dbReference type="PANTHER" id="PTHR36432">
    <property type="match status" value="1"/>
</dbReference>
<dbReference type="Pfam" id="PF04014">
    <property type="entry name" value="MazE_antitoxin"/>
    <property type="match status" value="1"/>
</dbReference>
<dbReference type="InterPro" id="IPR007159">
    <property type="entry name" value="SpoVT-AbrB_dom"/>
</dbReference>
<dbReference type="PROSITE" id="PS51740">
    <property type="entry name" value="SPOVT_ABRB"/>
    <property type="match status" value="1"/>
</dbReference>
<dbReference type="RefSeq" id="WP_277731705.1">
    <property type="nucleotide sequence ID" value="NZ_CP120733.1"/>
</dbReference>
<reference evidence="3 4" key="1">
    <citation type="submission" date="2023-03" db="EMBL/GenBank/DDBJ databases">
        <title>Complete genome sequence of Tepidibacter sp. SWIR-1, isolated from a deep-sea hydrothermal vent.</title>
        <authorList>
            <person name="Li X."/>
        </authorList>
    </citation>
    <scope>NUCLEOTIDE SEQUENCE [LARGE SCALE GENOMIC DNA]</scope>
    <source>
        <strain evidence="3 4">SWIR-1</strain>
    </source>
</reference>
<dbReference type="SUPFAM" id="SSF89447">
    <property type="entry name" value="AbrB/MazE/MraZ-like"/>
    <property type="match status" value="1"/>
</dbReference>
<proteinExistence type="predicted"/>
<keyword evidence="4" id="KW-1185">Reference proteome</keyword>
<sequence length="79" mass="8937">MKSTGIVRKVDQLGRIVLPAELRKTLNVADKDPIEIYVDGERIVLKKYEPSCVFCGEAKDTKYFEGKNICSKCIDKLSK</sequence>
<name>A0ABY8EE50_9FIRM</name>
<organism evidence="3 4">
    <name type="scientific">Tepidibacter hydrothermalis</name>
    <dbReference type="NCBI Taxonomy" id="3036126"/>
    <lineage>
        <taxon>Bacteria</taxon>
        <taxon>Bacillati</taxon>
        <taxon>Bacillota</taxon>
        <taxon>Clostridia</taxon>
        <taxon>Peptostreptococcales</taxon>
        <taxon>Peptostreptococcaceae</taxon>
        <taxon>Tepidibacter</taxon>
    </lineage>
</organism>
<dbReference type="InterPro" id="IPR052731">
    <property type="entry name" value="B_subtilis_Trans_State_Reg"/>
</dbReference>
<dbReference type="InterPro" id="IPR037914">
    <property type="entry name" value="SpoVT-AbrB_sf"/>
</dbReference>
<accession>A0ABY8EE50</accession>
<evidence type="ECO:0000313" key="4">
    <source>
        <dbReference type="Proteomes" id="UP001222800"/>
    </source>
</evidence>
<dbReference type="NCBIfam" id="TIGR01439">
    <property type="entry name" value="lp_hng_hel_AbrB"/>
    <property type="match status" value="1"/>
</dbReference>
<dbReference type="EMBL" id="CP120733">
    <property type="protein sequence ID" value="WFD09762.1"/>
    <property type="molecule type" value="Genomic_DNA"/>
</dbReference>
<feature type="domain" description="SpoVT-AbrB" evidence="2">
    <location>
        <begin position="5"/>
        <end position="50"/>
    </location>
</feature>
<gene>
    <name evidence="3" type="ORF">P4S50_15395</name>
</gene>
<protein>
    <submittedName>
        <fullName evidence="3">AbrB/MazE/SpoVT family DNA-binding domain-containing protein</fullName>
    </submittedName>
</protein>
<dbReference type="PANTHER" id="PTHR36432:SF4">
    <property type="entry name" value="TRANSITION STATE REGULATOR ABH-RELATED"/>
    <property type="match status" value="1"/>
</dbReference>
<dbReference type="SMART" id="SM00966">
    <property type="entry name" value="SpoVT_AbrB"/>
    <property type="match status" value="1"/>
</dbReference>
<evidence type="ECO:0000256" key="1">
    <source>
        <dbReference type="PROSITE-ProRule" id="PRU01076"/>
    </source>
</evidence>
<dbReference type="Proteomes" id="UP001222800">
    <property type="component" value="Chromosome"/>
</dbReference>
<dbReference type="Gene3D" id="2.10.260.10">
    <property type="match status" value="1"/>
</dbReference>